<proteinExistence type="predicted"/>
<name>A0A9Y2MU92_9PSEU</name>
<protein>
    <submittedName>
        <fullName evidence="2">Uncharacterized protein</fullName>
    </submittedName>
</protein>
<gene>
    <name evidence="2" type="ORF">QRX50_28400</name>
</gene>
<evidence type="ECO:0000313" key="2">
    <source>
        <dbReference type="EMBL" id="WIX75432.1"/>
    </source>
</evidence>
<dbReference type="KEGG" id="acab:QRX50_28400"/>
<sequence length="121" mass="13002">MSGDDSPHDPSVEGGDVKTGSASHDWPLRHGGGYPPGWQVRYRCRVRHAARESAESPWQEKTGTIAGRGLRDEHTSTTWVPVRPCGTAADAPVSLVRATDILDARPPSGRANQAGEPPWPT</sequence>
<dbReference type="Proteomes" id="UP001236014">
    <property type="component" value="Chromosome"/>
</dbReference>
<feature type="region of interest" description="Disordered" evidence="1">
    <location>
        <begin position="100"/>
        <end position="121"/>
    </location>
</feature>
<evidence type="ECO:0000313" key="3">
    <source>
        <dbReference type="Proteomes" id="UP001236014"/>
    </source>
</evidence>
<feature type="region of interest" description="Disordered" evidence="1">
    <location>
        <begin position="1"/>
        <end position="32"/>
    </location>
</feature>
<organism evidence="2 3">
    <name type="scientific">Amycolatopsis carbonis</name>
    <dbReference type="NCBI Taxonomy" id="715471"/>
    <lineage>
        <taxon>Bacteria</taxon>
        <taxon>Bacillati</taxon>
        <taxon>Actinomycetota</taxon>
        <taxon>Actinomycetes</taxon>
        <taxon>Pseudonocardiales</taxon>
        <taxon>Pseudonocardiaceae</taxon>
        <taxon>Amycolatopsis</taxon>
    </lineage>
</organism>
<feature type="compositionally biased region" description="Basic and acidic residues" evidence="1">
    <location>
        <begin position="1"/>
        <end position="11"/>
    </location>
</feature>
<dbReference type="EMBL" id="CP127294">
    <property type="protein sequence ID" value="WIX75432.1"/>
    <property type="molecule type" value="Genomic_DNA"/>
</dbReference>
<feature type="region of interest" description="Disordered" evidence="1">
    <location>
        <begin position="49"/>
        <end position="86"/>
    </location>
</feature>
<evidence type="ECO:0000256" key="1">
    <source>
        <dbReference type="SAM" id="MobiDB-lite"/>
    </source>
</evidence>
<accession>A0A9Y2MU92</accession>
<dbReference type="RefSeq" id="WP_285966204.1">
    <property type="nucleotide sequence ID" value="NZ_CP127294.1"/>
</dbReference>
<dbReference type="AlphaFoldDB" id="A0A9Y2MU92"/>
<keyword evidence="3" id="KW-1185">Reference proteome</keyword>
<reference evidence="2 3" key="1">
    <citation type="submission" date="2023-06" db="EMBL/GenBank/DDBJ databases">
        <authorList>
            <person name="Oyuntsetseg B."/>
            <person name="Kim S.B."/>
        </authorList>
    </citation>
    <scope>NUCLEOTIDE SEQUENCE [LARGE SCALE GENOMIC DNA]</scope>
    <source>
        <strain evidence="2 3">2-15</strain>
    </source>
</reference>